<dbReference type="InterPro" id="IPR026306">
    <property type="entry name" value="RSBN1/Dpy-2/CEP530"/>
</dbReference>
<evidence type="ECO:0000313" key="3">
    <source>
        <dbReference type="Proteomes" id="UP000000600"/>
    </source>
</evidence>
<dbReference type="PANTHER" id="PTHR13354">
    <property type="entry name" value="ROUND SPERMATID BASIC PROTEIN 1"/>
    <property type="match status" value="1"/>
</dbReference>
<dbReference type="eggNOG" id="ENOG502RT08">
    <property type="taxonomic scope" value="Eukaryota"/>
</dbReference>
<dbReference type="Proteomes" id="UP000000600">
    <property type="component" value="Unassembled WGS sequence"/>
</dbReference>
<protein>
    <submittedName>
        <fullName evidence="2">Uncharacterized protein</fullName>
    </submittedName>
</protein>
<dbReference type="HOGENOM" id="CLU_225066_0_0_1"/>
<dbReference type="STRING" id="5888.A0C788"/>
<proteinExistence type="predicted"/>
<evidence type="ECO:0000313" key="2">
    <source>
        <dbReference type="EMBL" id="CAK66655.1"/>
    </source>
</evidence>
<keyword evidence="3" id="KW-1185">Reference proteome</keyword>
<gene>
    <name evidence="2" type="ORF">GSPATT00035785001</name>
</gene>
<dbReference type="RefSeq" id="XP_001434052.1">
    <property type="nucleotide sequence ID" value="XM_001434015.2"/>
</dbReference>
<dbReference type="EMBL" id="CT868046">
    <property type="protein sequence ID" value="CAK66655.1"/>
    <property type="molecule type" value="Genomic_DNA"/>
</dbReference>
<dbReference type="GeneID" id="5019837"/>
<evidence type="ECO:0000256" key="1">
    <source>
        <dbReference type="SAM" id="MobiDB-lite"/>
    </source>
</evidence>
<reference evidence="2 3" key="1">
    <citation type="journal article" date="2006" name="Nature">
        <title>Global trends of whole-genome duplications revealed by the ciliate Paramecium tetraurelia.</title>
        <authorList>
            <consortium name="Genoscope"/>
            <person name="Aury J.-M."/>
            <person name="Jaillon O."/>
            <person name="Duret L."/>
            <person name="Noel B."/>
            <person name="Jubin C."/>
            <person name="Porcel B.M."/>
            <person name="Segurens B."/>
            <person name="Daubin V."/>
            <person name="Anthouard V."/>
            <person name="Aiach N."/>
            <person name="Arnaiz O."/>
            <person name="Billaut A."/>
            <person name="Beisson J."/>
            <person name="Blanc I."/>
            <person name="Bouhouche K."/>
            <person name="Camara F."/>
            <person name="Duharcourt S."/>
            <person name="Guigo R."/>
            <person name="Gogendeau D."/>
            <person name="Katinka M."/>
            <person name="Keller A.-M."/>
            <person name="Kissmehl R."/>
            <person name="Klotz C."/>
            <person name="Koll F."/>
            <person name="Le Moue A."/>
            <person name="Lepere C."/>
            <person name="Malinsky S."/>
            <person name="Nowacki M."/>
            <person name="Nowak J.K."/>
            <person name="Plattner H."/>
            <person name="Poulain J."/>
            <person name="Ruiz F."/>
            <person name="Serrano V."/>
            <person name="Zagulski M."/>
            <person name="Dessen P."/>
            <person name="Betermier M."/>
            <person name="Weissenbach J."/>
            <person name="Scarpelli C."/>
            <person name="Schachter V."/>
            <person name="Sperling L."/>
            <person name="Meyer E."/>
            <person name="Cohen J."/>
            <person name="Wincker P."/>
        </authorList>
    </citation>
    <scope>NUCLEOTIDE SEQUENCE [LARGE SCALE GENOMIC DNA]</scope>
    <source>
        <strain evidence="2 3">Stock d4-2</strain>
    </source>
</reference>
<sequence>MGDRMLAMWQGQGYYHFTASNILTGNPNMIQNVNYPEDIEGLWTYVYYSYSVEENKAQGFIKFGEENFKQITHQTTQPLTKYLRFIVGGNDDKRYPGFNGLFTSITFSSQIGAYVDSIDALNKYVNANPYPKLDTTPQNYLLIKDPITRKPENDFFLREFGEDNQRFPVEYSISGWYKWVEGTPANQWQNLYRVLLKKEPTDTAILGDRTLAGWIGFGNVHQSTYTYVNMNGAGNNNIWKQTEHKDRHLRWFFVYHGYSRNDRLSYAYVQYKNGAESLSWDKVNHYFVPRFYVYVGKDAINGFNGQIGAINFNIGAGSFRKGDDFTHDKHFFGFGAPFVQTKVKPFDIKERTTDILVSAAPSQEKPSFTKVLPEDEVASCEEYGYGFWARYLTQYPTPQKSGMQGEWTFVSRLTKNSKLQDITLGDRTLAIFLNRNSAFHITTYNAGNPNSIVNAAARPDFEGIWIYIHFSHNLEKKSSVALLKYGDEKPVKYQQAAAHVAPAFLQFYLGGKDFYNSWNGQFSDVMVSASEGIFIEDEAALIKHLSGFKMPAQFNYDLKTFEVIPKEQTFDGKQEVKEQMFEEDVALRPEYAWSGWFRWDNLPAGAFFLYARLSIFQGPTDLSYLGDRTLSAWAGPGNMMQFSTYTYANLVGGGNADSWNRINSGQELVRWHYVYFGYSLIERAAYYRVEFKGRLEEFTFKDHKHYYPNKFSLQVARDKFYQPFAGTASYFRLNVGEGAYRISGYDKAKNDIFAYNLGKQAYVKPSPTFDFNRDQQKGVSDSPVDGKDPVWSKKMIGSDLDDVNEYGYSMWLRHMAHYPVQLPIGLYDKPWSFVVRLTKNQQLQDITVGDRVLANWLYNGNYYHFTTYHQNNPNLIQNINNPDDIDGVWYYLHFAHSLGRKQSIGFLHNGQKLNKVVFAAEHIAPTFLQLYLGGVNLNYPAYNGQFANVLFSVGDGIFKKDEAEFNAFFNDLKQPDPFNRNLVTKNIVEAPKEFGKDTAVDEKVFTEFALTGEYSWSGWFKWTPTVQQPWHLMVRLSSLQNSADLKFLGDRVLSAWVGQGYLHFTCYSAVNIVVAGYPNQNQNINYETDYTKWHYVYFGYSRLQRLAHAKLLKYNSKNTFQYLPNKFSLCAAKDKFYAAYSGNIAHLRLNGGDGAFDPKSYGDNKQDIFGYNIGKDNVKEKEPEVDPLRSQEVLDSAWNQDKPVYQTEFKKEDLVGIQEYGYGFYYRHLEQYPAQMREGRLEPWMKEILEWEIDYWLLGKNKQLFCLLPTIYQEIQICQVELVLLKEKDYGHSYTSVIHWEDQLAVGILKFDNNDEVFHIPMKCNHGKVDYLKFTLGSAPPHFYPRFNGQFANYAVKLGPGAFVKNYDAKKKYLLNRIPHPAGDDNKFRQFKVVEGQKQFKGDSQDEVIVEIPSDFSKFATEYSISGWLRWDTPALGAPWFNVFRLSLYNADLNAENRFGDRDLALYKHNTYYQYHTYNYNPGQPWTFEHVIPHADQHLAWHFFYSGYSRDKAIQYHFISFQESDVEKIFDKQKHLIVNKHYLSFGKDFKKFYPSHRGFTGTASMVNLNYGDGAFTMKPFTKKNDLFQFADGEKKYRKPFSLVEIWSDKNKQIPSISDSNDIVYNVELTDAKDNIRGLDEYGWVAWVRSSRTEPKNLPFRPHTHSIARLSTQRVNRNTQQPGDRVLVAWQYFPTYYFATYTTGNYDVGQQTPFKIVDGYWRFISMSYKKGEVKAYVYFDDKDIAELKFDVKHELVNEYLRLTCGGETEIFKYNNFNGHLLNIGLRLGQGSHIPTKDDLLRFLQGPWKLPDQVQIDQSRASLGILKEKREFKADAEPFWVTVKPEVARGKDEYAISGWARWVDPASIQAWHLLYRVQIFNKDTEGLRNADRPGDRTLSCWKGQGFFYFATYTVDQGHGGAWNIERTNPYDEVMHKNWVYFYQGYSRSKQNVHIYLKYPSRDVHFDVPVNHFVPTQFYVQFGKDQWSGGWNGYLESWYFNTGNGAYKTADYDKDESDLLSFGFGGRTIPKPKNWDSKDMFQNNWGPSDQSLGKDVEITDDYINGLTEYGYGMWTRFIWNGERKLVDKPAWMALSRLTYRQNYQGDAAQIGDRLLAIWVGSGFYHFTTSQPGNANVVNNINYNNLLDGSWNYIYYGYKKFDKGGNVVGHVLFGGSAVRSTTFPEIVNHTPLSDYLYFCVGSSGAKLRTNYHSFNGHISNVELMLGNGAFFSNPDDLRKRLPEMPKFPQLAPIKEVIFQDQRDMKREVGQVAPVEFTDKFAGQTEYSVSIWFKWSSISRATWENVYTLSYNEQNIRGNHVRPGDRVLSLFQYADHRQFFSTYTTPDVDDAFQQIFTECPTPALDQIAWVYAYYAYSRKLNTVYSFYKTRTTECDKKLIAFHRVPRYLGLYVGKDGIHTPYNGKYQQMYLMAGNGAYRDKDILSFDPYIAGALGVQSKPYKWAEKKDDFDLSFDGYLVKEFDPEAVDGHSAYAIGFWSRYLTAIPKRVLDKPAWVSMARFTVNRDYQDQSKVGDRTLALWLGKGFYGFRTYNLATNTPTIAQDIKYDDKLEGEWNFIYFCFASSKQQAIGYVKFGSSGDISRVNFPEITHKPIEGFGKLIIGKEFNYQGFNGKISQFQMLFGGQGYAPDVETLETLIKTTFPQPDLNIPDPQMKSKRELAINPQVYEWPYQYQESLEYSIFGWFRYSQPKLQRENNVFLRLTNNEPGYRKEAAIVGDRTLLIMYQINEVVFSTYTLGTIDDGQVANIRKPAPLGNNFGVWTYVWFGYSWSKRLASGIVKFPQDKVIVPYENVLHMVPKYLAFFAGSDGFLGGWEGPMRKVGAIFGKGAYIDPNKGNYENMLPNLLGLQPKKADWKPSREEIIFVPIRDRPGYDLTFRDEVGGVTEYGYGLWTRWLMTTPERIVEKSSFHQLIRLTNTERYEDNVALGNRVLAIWAGKGYYHFTTYDKKTNKASISANTNYDDYFEGHWNYIYYSFTAQDTPRAVGFVHFGDVPGQTVSRIELIDIAHNPLNGYARVVVANNEFGYPGFNGMITGLRIFFAQGFVGSKEQFLKDVLAVQPKPQLTVPARTDINVLKQERVVNKGDSGIPIKTSYTQFQGVLEYAVSGWVQTRRGQIDELSRMIFRLTINDPAIQKDKSLPGDRTLTCFLFKDALTFSTYDYGELDNNEDDENDIQWPSKIGANGGEWVFLYFGYNSKIRKAFAYTLFLNRELGNQYNDLKHFVPNKFWFYLGGDGFNQQFEGTMFNWNLNFGDGSFTNKGKSAITSWPYEPQQQAADQLLSVLLGNQGLSSIKLERSAGPASGQLDVKGANSGVVERTAGAKSGVTEQSEGAKSGKSETAPGPKSGSSQ</sequence>
<accession>A0C788</accession>
<organism evidence="2 3">
    <name type="scientific">Paramecium tetraurelia</name>
    <dbReference type="NCBI Taxonomy" id="5888"/>
    <lineage>
        <taxon>Eukaryota</taxon>
        <taxon>Sar</taxon>
        <taxon>Alveolata</taxon>
        <taxon>Ciliophora</taxon>
        <taxon>Intramacronucleata</taxon>
        <taxon>Oligohymenophorea</taxon>
        <taxon>Peniculida</taxon>
        <taxon>Parameciidae</taxon>
        <taxon>Paramecium</taxon>
    </lineage>
</organism>
<dbReference type="GO" id="GO:0005634">
    <property type="term" value="C:nucleus"/>
    <property type="evidence" value="ECO:0000318"/>
    <property type="project" value="GO_Central"/>
</dbReference>
<dbReference type="KEGG" id="ptm:GSPATT00035785001"/>
<dbReference type="InParanoid" id="A0C788"/>
<name>A0C788_PARTE</name>
<dbReference type="PANTHER" id="PTHR13354:SF11">
    <property type="entry name" value="LYSINE-SPECIFIC DEMETHYLASE 9"/>
    <property type="match status" value="1"/>
</dbReference>
<feature type="region of interest" description="Disordered" evidence="1">
    <location>
        <begin position="3314"/>
        <end position="3363"/>
    </location>
</feature>